<dbReference type="Pfam" id="PF01185">
    <property type="entry name" value="Hydrophobin"/>
    <property type="match status" value="1"/>
</dbReference>
<dbReference type="GO" id="GO:0005199">
    <property type="term" value="F:structural constituent of cell wall"/>
    <property type="evidence" value="ECO:0007669"/>
    <property type="project" value="InterPro"/>
</dbReference>
<keyword evidence="3 7" id="KW-0134">Cell wall</keyword>
<organism evidence="8 9">
    <name type="scientific">Moniliophthora roreri</name>
    <name type="common">Frosty pod rot fungus</name>
    <name type="synonym">Monilia roreri</name>
    <dbReference type="NCBI Taxonomy" id="221103"/>
    <lineage>
        <taxon>Eukaryota</taxon>
        <taxon>Fungi</taxon>
        <taxon>Dikarya</taxon>
        <taxon>Basidiomycota</taxon>
        <taxon>Agaricomycotina</taxon>
        <taxon>Agaricomycetes</taxon>
        <taxon>Agaricomycetidae</taxon>
        <taxon>Agaricales</taxon>
        <taxon>Marasmiineae</taxon>
        <taxon>Marasmiaceae</taxon>
        <taxon>Moniliophthora</taxon>
    </lineage>
</organism>
<comment type="subunit">
    <text evidence="6">Self-assembles to form functional amyloid fibrils called rodlets. Self-assembly into fibrillar rodlets occurs spontaneously at hydrophobic:hydrophilic interfaces and the rodlets further associate laterally to form amphipathic monolayers.</text>
</comment>
<dbReference type="SMART" id="SM00075">
    <property type="entry name" value="HYDRO"/>
    <property type="match status" value="1"/>
</dbReference>
<dbReference type="GO" id="GO:0009277">
    <property type="term" value="C:fungal-type cell wall"/>
    <property type="evidence" value="ECO:0007669"/>
    <property type="project" value="InterPro"/>
</dbReference>
<dbReference type="InterPro" id="IPR001338">
    <property type="entry name" value="Class_I_Hydrophobin"/>
</dbReference>
<evidence type="ECO:0000256" key="2">
    <source>
        <dbReference type="ARBA" id="ARBA00010446"/>
    </source>
</evidence>
<feature type="signal peptide" evidence="7">
    <location>
        <begin position="1"/>
        <end position="17"/>
    </location>
</feature>
<accession>A0A0W0F4I2</accession>
<feature type="chain" id="PRO_5013986446" description="Hydrophobin" evidence="7">
    <location>
        <begin position="18"/>
        <end position="111"/>
    </location>
</feature>
<evidence type="ECO:0000256" key="7">
    <source>
        <dbReference type="RuleBase" id="RU365009"/>
    </source>
</evidence>
<proteinExistence type="inferred from homology"/>
<dbReference type="Proteomes" id="UP000054988">
    <property type="component" value="Unassembled WGS sequence"/>
</dbReference>
<keyword evidence="4 7" id="KW-0964">Secreted</keyword>
<evidence type="ECO:0000256" key="1">
    <source>
        <dbReference type="ARBA" id="ARBA00004191"/>
    </source>
</evidence>
<dbReference type="CDD" id="cd23507">
    <property type="entry name" value="hydrophobin_I"/>
    <property type="match status" value="1"/>
</dbReference>
<comment type="subcellular location">
    <subcellularLocation>
        <location evidence="1 7">Secreted</location>
        <location evidence="1 7">Cell wall</location>
    </subcellularLocation>
</comment>
<reference evidence="8 9" key="1">
    <citation type="submission" date="2015-12" db="EMBL/GenBank/DDBJ databases">
        <title>Draft genome sequence of Moniliophthora roreri, the causal agent of frosty pod rot of cacao.</title>
        <authorList>
            <person name="Aime M.C."/>
            <person name="Diaz-Valderrama J.R."/>
            <person name="Kijpornyongpan T."/>
            <person name="Phillips-Mora W."/>
        </authorList>
    </citation>
    <scope>NUCLEOTIDE SEQUENCE [LARGE SCALE GENOMIC DNA]</scope>
    <source>
        <strain evidence="8 9">MCA 2952</strain>
    </source>
</reference>
<evidence type="ECO:0000256" key="5">
    <source>
        <dbReference type="ARBA" id="ARBA00023157"/>
    </source>
</evidence>
<evidence type="ECO:0000256" key="3">
    <source>
        <dbReference type="ARBA" id="ARBA00022512"/>
    </source>
</evidence>
<dbReference type="EMBL" id="LATX01002346">
    <property type="protein sequence ID" value="KTB31211.1"/>
    <property type="molecule type" value="Genomic_DNA"/>
</dbReference>
<keyword evidence="5 7" id="KW-1015">Disulfide bond</keyword>
<protein>
    <recommendedName>
        <fullName evidence="7">Hydrophobin</fullName>
    </recommendedName>
</protein>
<keyword evidence="7" id="KW-0732">Signal</keyword>
<comment type="similarity">
    <text evidence="2 7">Belongs to the fungal hydrophobin family.</text>
</comment>
<dbReference type="AlphaFoldDB" id="A0A0W0F4I2"/>
<evidence type="ECO:0000313" key="8">
    <source>
        <dbReference type="EMBL" id="KTB31211.1"/>
    </source>
</evidence>
<sequence>MQLKLIALAVLAALAVATPTRRGGLPASSCNTGPIQCCNTVTTAYDPTAAELFKLLGIVIFNPNILVGLTCNPITVIGIGGSECSSSLVCCENNSFGGVVSIGCVPVDLNL</sequence>
<comment type="caution">
    <text evidence="8">The sequence shown here is derived from an EMBL/GenBank/DDBJ whole genome shotgun (WGS) entry which is preliminary data.</text>
</comment>
<gene>
    <name evidence="8" type="ORF">WG66_16196</name>
</gene>
<dbReference type="eggNOG" id="ENOG502ST8F">
    <property type="taxonomic scope" value="Eukaryota"/>
</dbReference>
<evidence type="ECO:0000256" key="6">
    <source>
        <dbReference type="ARBA" id="ARBA00093546"/>
    </source>
</evidence>
<evidence type="ECO:0000313" key="9">
    <source>
        <dbReference type="Proteomes" id="UP000054988"/>
    </source>
</evidence>
<name>A0A0W0F4I2_MONRR</name>
<evidence type="ECO:0000256" key="4">
    <source>
        <dbReference type="ARBA" id="ARBA00022525"/>
    </source>
</evidence>